<dbReference type="InterPro" id="IPR016197">
    <property type="entry name" value="Chromo-like_dom_sf"/>
</dbReference>
<proteinExistence type="predicted"/>
<dbReference type="GO" id="GO:0008270">
    <property type="term" value="F:zinc ion binding"/>
    <property type="evidence" value="ECO:0007669"/>
    <property type="project" value="UniProtKB-KW"/>
</dbReference>
<keyword evidence="5" id="KW-0347">Helicase</keyword>
<dbReference type="AlphaFoldDB" id="A0A834SHZ8"/>
<feature type="domain" description="Zinc finger PHD-type" evidence="4">
    <location>
        <begin position="19"/>
        <end position="64"/>
    </location>
</feature>
<gene>
    <name evidence="5" type="ORF">G2W53_041986</name>
</gene>
<organism evidence="5 6">
    <name type="scientific">Senna tora</name>
    <dbReference type="NCBI Taxonomy" id="362788"/>
    <lineage>
        <taxon>Eukaryota</taxon>
        <taxon>Viridiplantae</taxon>
        <taxon>Streptophyta</taxon>
        <taxon>Embryophyta</taxon>
        <taxon>Tracheophyta</taxon>
        <taxon>Spermatophyta</taxon>
        <taxon>Magnoliopsida</taxon>
        <taxon>eudicotyledons</taxon>
        <taxon>Gunneridae</taxon>
        <taxon>Pentapetalae</taxon>
        <taxon>rosids</taxon>
        <taxon>fabids</taxon>
        <taxon>Fabales</taxon>
        <taxon>Fabaceae</taxon>
        <taxon>Caesalpinioideae</taxon>
        <taxon>Cassia clade</taxon>
        <taxon>Senna</taxon>
    </lineage>
</organism>
<dbReference type="Proteomes" id="UP000634136">
    <property type="component" value="Unassembled WGS sequence"/>
</dbReference>
<keyword evidence="5" id="KW-0547">Nucleotide-binding</keyword>
<evidence type="ECO:0000313" key="6">
    <source>
        <dbReference type="Proteomes" id="UP000634136"/>
    </source>
</evidence>
<dbReference type="SMART" id="SM00249">
    <property type="entry name" value="PHD"/>
    <property type="match status" value="1"/>
</dbReference>
<evidence type="ECO:0000313" key="5">
    <source>
        <dbReference type="EMBL" id="KAF7802875.1"/>
    </source>
</evidence>
<dbReference type="SUPFAM" id="SSF57903">
    <property type="entry name" value="FYVE/PHD zinc finger"/>
    <property type="match status" value="1"/>
</dbReference>
<keyword evidence="5" id="KW-0378">Hydrolase</keyword>
<dbReference type="GO" id="GO:0004386">
    <property type="term" value="F:helicase activity"/>
    <property type="evidence" value="ECO:0007669"/>
    <property type="project" value="UniProtKB-KW"/>
</dbReference>
<keyword evidence="3" id="KW-0862">Zinc</keyword>
<dbReference type="Pfam" id="PF00385">
    <property type="entry name" value="Chromo"/>
    <property type="match status" value="1"/>
</dbReference>
<evidence type="ECO:0000256" key="1">
    <source>
        <dbReference type="ARBA" id="ARBA00022723"/>
    </source>
</evidence>
<evidence type="ECO:0000256" key="2">
    <source>
        <dbReference type="ARBA" id="ARBA00022771"/>
    </source>
</evidence>
<dbReference type="InterPro" id="IPR013083">
    <property type="entry name" value="Znf_RING/FYVE/PHD"/>
</dbReference>
<dbReference type="OrthoDB" id="1737597at2759"/>
<dbReference type="InterPro" id="IPR011011">
    <property type="entry name" value="Znf_FYVE_PHD"/>
</dbReference>
<evidence type="ECO:0000256" key="3">
    <source>
        <dbReference type="ARBA" id="ARBA00022833"/>
    </source>
</evidence>
<reference evidence="5" key="1">
    <citation type="submission" date="2020-09" db="EMBL/GenBank/DDBJ databases">
        <title>Genome-Enabled Discovery of Anthraquinone Biosynthesis in Senna tora.</title>
        <authorList>
            <person name="Kang S.-H."/>
            <person name="Pandey R.P."/>
            <person name="Lee C.-M."/>
            <person name="Sim J.-S."/>
            <person name="Jeong J.-T."/>
            <person name="Choi B.-S."/>
            <person name="Jung M."/>
            <person name="Ginzburg D."/>
            <person name="Zhao K."/>
            <person name="Won S.Y."/>
            <person name="Oh T.-J."/>
            <person name="Yu Y."/>
            <person name="Kim N.-H."/>
            <person name="Lee O.R."/>
            <person name="Lee T.-H."/>
            <person name="Bashyal P."/>
            <person name="Kim T.-S."/>
            <person name="Lee W.-H."/>
            <person name="Kawkins C."/>
            <person name="Kim C.-K."/>
            <person name="Kim J.S."/>
            <person name="Ahn B.O."/>
            <person name="Rhee S.Y."/>
            <person name="Sohng J.K."/>
        </authorList>
    </citation>
    <scope>NUCLEOTIDE SEQUENCE</scope>
    <source>
        <tissue evidence="5">Leaf</tissue>
    </source>
</reference>
<keyword evidence="2" id="KW-0863">Zinc-finger</keyword>
<dbReference type="Gene3D" id="3.30.40.10">
    <property type="entry name" value="Zinc/RING finger domain, C3HC4 (zinc finger)"/>
    <property type="match status" value="1"/>
</dbReference>
<dbReference type="InterPro" id="IPR001965">
    <property type="entry name" value="Znf_PHD"/>
</dbReference>
<keyword evidence="6" id="KW-1185">Reference proteome</keyword>
<name>A0A834SHZ8_9FABA</name>
<dbReference type="EMBL" id="JAAIUW010000013">
    <property type="protein sequence ID" value="KAF7802875.1"/>
    <property type="molecule type" value="Genomic_DNA"/>
</dbReference>
<comment type="caution">
    <text evidence="5">The sequence shown here is derived from an EMBL/GenBank/DDBJ whole genome shotgun (WGS) entry which is preliminary data.</text>
</comment>
<dbReference type="SUPFAM" id="SSF54160">
    <property type="entry name" value="Chromo domain-like"/>
    <property type="match status" value="1"/>
</dbReference>
<sequence length="409" mass="46513">MPDKENETSAKISTDDEQICLICKCGGQLLFCDGKGCNGCYHISCLEPHMVDAHLGVWHCHLFLRNKIQLGVYSVTDGVESICDTREVVVSNVDGLSATGKQFLVKYKGLAYVHYHWVPESQLLLQAPLLRQRLIKDYEDHHHRAKSVTLNSKTVGRVQLLEERRHWLVDRGRNSEGKKLQGALKNLQWDMYPFLSHLLNTPFARVFYPMKAWENLVVDMNTQQEWTQDCAMKMSEAQLYCITSPEVRTSMSALKRNRLLLVFRPAPVSSFPPLNQCSEHLLAIGQLMVHKEFDSTPIYHTLIGNQIMGVQFNGSFRVCSLNVCVTTYLQLDTAALHYTVNCKPVTWWEMPSPQSEYELESSTGYSFSGSVGQNYICYPLIMDPLNFLAWNAHGAASSSFKSLFMDIKN</sequence>
<accession>A0A834SHZ8</accession>
<keyword evidence="1" id="KW-0479">Metal-binding</keyword>
<protein>
    <submittedName>
        <fullName evidence="5">Helicase protein MOM1-like isoform X1</fullName>
    </submittedName>
</protein>
<dbReference type="Gene3D" id="2.40.50.40">
    <property type="match status" value="1"/>
</dbReference>
<keyword evidence="5" id="KW-0067">ATP-binding</keyword>
<evidence type="ECO:0000259" key="4">
    <source>
        <dbReference type="SMART" id="SM00249"/>
    </source>
</evidence>
<dbReference type="InterPro" id="IPR023780">
    <property type="entry name" value="Chromo_domain"/>
</dbReference>